<evidence type="ECO:0008006" key="2">
    <source>
        <dbReference type="Google" id="ProtNLM"/>
    </source>
</evidence>
<dbReference type="InterPro" id="IPR039367">
    <property type="entry name" value="Och1-like"/>
</dbReference>
<name>A0A6C0DTW3_9ZZZZ</name>
<accession>A0A6C0DTW3</accession>
<dbReference type="SUPFAM" id="SSF53448">
    <property type="entry name" value="Nucleotide-diphospho-sugar transferases"/>
    <property type="match status" value="1"/>
</dbReference>
<dbReference type="InterPro" id="IPR029044">
    <property type="entry name" value="Nucleotide-diphossugar_trans"/>
</dbReference>
<sequence length="245" mass="29279">MDKFDSVSQGYKIPNIIHQTFINRSLPPEIAEIILHNKKICSQCKFIFYDDNECDIFIKNNFEKKVYDAYKKINDVYGAMKADFFRYCVLYKLGGIYLDIKSVIKVPLFTIIRKNDICILDRLRNDKEPFRLFSPTYEQWLLIFAPNHPYLLEMINLMVHYIEIKYIPRLTNYKLDTKGKILHVTGPDAFTKAIGYYIKKNKSILHRSINYDNYFELNVIGSGYKKMYSRYNKKHYSQYNEPLYK</sequence>
<protein>
    <recommendedName>
        <fullName evidence="2">Glycosyltransferase</fullName>
    </recommendedName>
</protein>
<dbReference type="PANTHER" id="PTHR31834:SF1">
    <property type="entry name" value="INITIATION-SPECIFIC ALPHA-1,6-MANNOSYLTRANSFERASE"/>
    <property type="match status" value="1"/>
</dbReference>
<dbReference type="GO" id="GO:0000009">
    <property type="term" value="F:alpha-1,6-mannosyltransferase activity"/>
    <property type="evidence" value="ECO:0007669"/>
    <property type="project" value="InterPro"/>
</dbReference>
<dbReference type="EMBL" id="MN739671">
    <property type="protein sequence ID" value="QHT19941.1"/>
    <property type="molecule type" value="Genomic_DNA"/>
</dbReference>
<dbReference type="AlphaFoldDB" id="A0A6C0DTW3"/>
<dbReference type="InterPro" id="IPR007577">
    <property type="entry name" value="GlycoTrfase_DXD_sugar-bd_CS"/>
</dbReference>
<dbReference type="GO" id="GO:0000136">
    <property type="term" value="C:mannan polymerase complex"/>
    <property type="evidence" value="ECO:0007669"/>
    <property type="project" value="TreeGrafter"/>
</dbReference>
<dbReference type="GO" id="GO:0006487">
    <property type="term" value="P:protein N-linked glycosylation"/>
    <property type="evidence" value="ECO:0007669"/>
    <property type="project" value="TreeGrafter"/>
</dbReference>
<organism evidence="1">
    <name type="scientific">viral metagenome</name>
    <dbReference type="NCBI Taxonomy" id="1070528"/>
    <lineage>
        <taxon>unclassified sequences</taxon>
        <taxon>metagenomes</taxon>
        <taxon>organismal metagenomes</taxon>
    </lineage>
</organism>
<evidence type="ECO:0000313" key="1">
    <source>
        <dbReference type="EMBL" id="QHT19941.1"/>
    </source>
</evidence>
<dbReference type="PANTHER" id="PTHR31834">
    <property type="entry name" value="INITIATION-SPECIFIC ALPHA-1,6-MANNOSYLTRANSFERASE"/>
    <property type="match status" value="1"/>
</dbReference>
<dbReference type="Gene3D" id="3.90.550.20">
    <property type="match status" value="1"/>
</dbReference>
<dbReference type="Pfam" id="PF04488">
    <property type="entry name" value="Gly_transf_sug"/>
    <property type="match status" value="1"/>
</dbReference>
<reference evidence="1" key="1">
    <citation type="journal article" date="2020" name="Nature">
        <title>Giant virus diversity and host interactions through global metagenomics.</title>
        <authorList>
            <person name="Schulz F."/>
            <person name="Roux S."/>
            <person name="Paez-Espino D."/>
            <person name="Jungbluth S."/>
            <person name="Walsh D.A."/>
            <person name="Denef V.J."/>
            <person name="McMahon K.D."/>
            <person name="Konstantinidis K.T."/>
            <person name="Eloe-Fadrosh E.A."/>
            <person name="Kyrpides N.C."/>
            <person name="Woyke T."/>
        </authorList>
    </citation>
    <scope>NUCLEOTIDE SEQUENCE</scope>
    <source>
        <strain evidence="1">GVMAG-M-3300023174-5</strain>
    </source>
</reference>
<proteinExistence type="predicted"/>